<reference evidence="1 2" key="1">
    <citation type="submission" date="2019-05" db="EMBL/GenBank/DDBJ databases">
        <title>Another draft genome of Portunus trituberculatus and its Hox gene families provides insights of decapod evolution.</title>
        <authorList>
            <person name="Jeong J.-H."/>
            <person name="Song I."/>
            <person name="Kim S."/>
            <person name="Choi T."/>
            <person name="Kim D."/>
            <person name="Ryu S."/>
            <person name="Kim W."/>
        </authorList>
    </citation>
    <scope>NUCLEOTIDE SEQUENCE [LARGE SCALE GENOMIC DNA]</scope>
    <source>
        <tissue evidence="1">Muscle</tissue>
    </source>
</reference>
<accession>A0A5B7E5B3</accession>
<dbReference type="Proteomes" id="UP000324222">
    <property type="component" value="Unassembled WGS sequence"/>
</dbReference>
<keyword evidence="2" id="KW-1185">Reference proteome</keyword>
<gene>
    <name evidence="1" type="ORF">E2C01_022420</name>
</gene>
<dbReference type="EMBL" id="VSRR010002032">
    <property type="protein sequence ID" value="MPC29200.1"/>
    <property type="molecule type" value="Genomic_DNA"/>
</dbReference>
<evidence type="ECO:0000313" key="2">
    <source>
        <dbReference type="Proteomes" id="UP000324222"/>
    </source>
</evidence>
<organism evidence="1 2">
    <name type="scientific">Portunus trituberculatus</name>
    <name type="common">Swimming crab</name>
    <name type="synonym">Neptunus trituberculatus</name>
    <dbReference type="NCBI Taxonomy" id="210409"/>
    <lineage>
        <taxon>Eukaryota</taxon>
        <taxon>Metazoa</taxon>
        <taxon>Ecdysozoa</taxon>
        <taxon>Arthropoda</taxon>
        <taxon>Crustacea</taxon>
        <taxon>Multicrustacea</taxon>
        <taxon>Malacostraca</taxon>
        <taxon>Eumalacostraca</taxon>
        <taxon>Eucarida</taxon>
        <taxon>Decapoda</taxon>
        <taxon>Pleocyemata</taxon>
        <taxon>Brachyura</taxon>
        <taxon>Eubrachyura</taxon>
        <taxon>Portunoidea</taxon>
        <taxon>Portunidae</taxon>
        <taxon>Portuninae</taxon>
        <taxon>Portunus</taxon>
    </lineage>
</organism>
<sequence>MEARNTEFTRMFIHCHLHFLSCLGKVRDVVWLFITITTTTTTTTITNPTTSRLQPYITPATPTPTPTEVEFFNIEISRESVVDDIGIGISCSTSFHIDFDLKVHALYRQVIIFPAACAKSGQDNLYLPTDQTNITYTSTAGWRRVSAWPSC</sequence>
<comment type="caution">
    <text evidence="1">The sequence shown here is derived from an EMBL/GenBank/DDBJ whole genome shotgun (WGS) entry which is preliminary data.</text>
</comment>
<protein>
    <submittedName>
        <fullName evidence="1">Uncharacterized protein</fullName>
    </submittedName>
</protein>
<proteinExistence type="predicted"/>
<name>A0A5B7E5B3_PORTR</name>
<dbReference type="AlphaFoldDB" id="A0A5B7E5B3"/>
<evidence type="ECO:0000313" key="1">
    <source>
        <dbReference type="EMBL" id="MPC29200.1"/>
    </source>
</evidence>